<keyword evidence="8" id="KW-0106">Calcium</keyword>
<feature type="disulfide bond" evidence="13">
    <location>
        <begin position="1555"/>
        <end position="1564"/>
    </location>
</feature>
<feature type="domain" description="EGF-like" evidence="16">
    <location>
        <begin position="595"/>
        <end position="635"/>
    </location>
</feature>
<evidence type="ECO:0000256" key="10">
    <source>
        <dbReference type="ARBA" id="ARBA00023136"/>
    </source>
</evidence>
<feature type="domain" description="EGF-like" evidence="16">
    <location>
        <begin position="1612"/>
        <end position="1653"/>
    </location>
</feature>
<dbReference type="Pfam" id="PF07645">
    <property type="entry name" value="EGF_CA"/>
    <property type="match status" value="8"/>
</dbReference>
<dbReference type="SMART" id="SM00539">
    <property type="entry name" value="NIDO"/>
    <property type="match status" value="1"/>
</dbReference>
<dbReference type="SUPFAM" id="SSF57196">
    <property type="entry name" value="EGF/Laminin"/>
    <property type="match status" value="2"/>
</dbReference>
<dbReference type="InterPro" id="IPR056619">
    <property type="entry name" value="C8-3_MUC4"/>
</dbReference>
<dbReference type="FunFam" id="2.10.25.10:FF:000038">
    <property type="entry name" value="Fibrillin 2"/>
    <property type="match status" value="11"/>
</dbReference>
<dbReference type="InterPro" id="IPR049883">
    <property type="entry name" value="NOTCH1_EGF-like"/>
</dbReference>
<dbReference type="PROSITE" id="PS51233">
    <property type="entry name" value="VWFD"/>
    <property type="match status" value="1"/>
</dbReference>
<dbReference type="InterPro" id="IPR009030">
    <property type="entry name" value="Growth_fac_rcpt_cys_sf"/>
</dbReference>
<dbReference type="SMART" id="SM00723">
    <property type="entry name" value="AMOP"/>
    <property type="match status" value="1"/>
</dbReference>
<feature type="domain" description="NIDO" evidence="18">
    <location>
        <begin position="839"/>
        <end position="1003"/>
    </location>
</feature>
<feature type="disulfide bond" evidence="13">
    <location>
        <begin position="641"/>
        <end position="651"/>
    </location>
</feature>
<evidence type="ECO:0000256" key="6">
    <source>
        <dbReference type="ARBA" id="ARBA00022729"/>
    </source>
</evidence>
<feature type="domain" description="EGF-like" evidence="16">
    <location>
        <begin position="555"/>
        <end position="594"/>
    </location>
</feature>
<dbReference type="FunFam" id="2.10.25.10:FF:000119">
    <property type="entry name" value="vitamin K-dependent protein S"/>
    <property type="match status" value="1"/>
</dbReference>
<feature type="domain" description="EGF-like" evidence="16">
    <location>
        <begin position="105"/>
        <end position="145"/>
    </location>
</feature>
<feature type="domain" description="EGF-like" evidence="16">
    <location>
        <begin position="1783"/>
        <end position="1823"/>
    </location>
</feature>
<evidence type="ECO:0000259" key="17">
    <source>
        <dbReference type="PROSITE" id="PS50856"/>
    </source>
</evidence>
<evidence type="ECO:0000256" key="8">
    <source>
        <dbReference type="ARBA" id="ARBA00022837"/>
    </source>
</evidence>
<keyword evidence="6 15" id="KW-0732">Signal</keyword>
<feature type="domain" description="EGF-like" evidence="16">
    <location>
        <begin position="187"/>
        <end position="230"/>
    </location>
</feature>
<dbReference type="GeneID" id="108262810"/>
<feature type="signal peptide" evidence="15">
    <location>
        <begin position="1"/>
        <end position="22"/>
    </location>
</feature>
<evidence type="ECO:0000256" key="12">
    <source>
        <dbReference type="ARBA" id="ARBA00023180"/>
    </source>
</evidence>
<evidence type="ECO:0000313" key="21">
    <source>
        <dbReference type="RefSeq" id="XP_017318643.1"/>
    </source>
</evidence>
<dbReference type="GO" id="GO:0030855">
    <property type="term" value="P:epithelial cell differentiation"/>
    <property type="evidence" value="ECO:0007669"/>
    <property type="project" value="UniProtKB-ARBA"/>
</dbReference>
<dbReference type="PROSITE" id="PS00022">
    <property type="entry name" value="EGF_1"/>
    <property type="match status" value="1"/>
</dbReference>
<dbReference type="PROSITE" id="PS01187">
    <property type="entry name" value="EGF_CA"/>
    <property type="match status" value="5"/>
</dbReference>
<feature type="domain" description="EGF-like" evidence="16">
    <location>
        <begin position="637"/>
        <end position="674"/>
    </location>
</feature>
<keyword evidence="7" id="KW-0677">Repeat</keyword>
<dbReference type="FunFam" id="2.10.25.10:FF:000506">
    <property type="entry name" value="Adhesion G protein-coupled receptor E1"/>
    <property type="match status" value="2"/>
</dbReference>
<dbReference type="PROSITE" id="PS50856">
    <property type="entry name" value="AMOP"/>
    <property type="match status" value="1"/>
</dbReference>
<dbReference type="PROSITE" id="PS00010">
    <property type="entry name" value="ASX_HYDROXYL"/>
    <property type="match status" value="15"/>
</dbReference>
<dbReference type="PANTHER" id="PTHR24039">
    <property type="entry name" value="FIBRILLIN-RELATED"/>
    <property type="match status" value="1"/>
</dbReference>
<dbReference type="PROSITE" id="PS51220">
    <property type="entry name" value="NIDO"/>
    <property type="match status" value="1"/>
</dbReference>
<feature type="domain" description="EGF-like" evidence="16">
    <location>
        <begin position="430"/>
        <end position="468"/>
    </location>
</feature>
<dbReference type="SUPFAM" id="SSF57184">
    <property type="entry name" value="Growth factor receptor domain"/>
    <property type="match status" value="7"/>
</dbReference>
<evidence type="ECO:0000256" key="9">
    <source>
        <dbReference type="ARBA" id="ARBA00022989"/>
    </source>
</evidence>
<dbReference type="PROSITE" id="PS50026">
    <property type="entry name" value="EGF_3"/>
    <property type="match status" value="21"/>
</dbReference>
<feature type="domain" description="EGF-like" evidence="16">
    <location>
        <begin position="389"/>
        <end position="429"/>
    </location>
</feature>
<feature type="domain" description="EGF-like" evidence="16">
    <location>
        <begin position="64"/>
        <end position="102"/>
    </location>
</feature>
<feature type="domain" description="EGF-like" evidence="16">
    <location>
        <begin position="715"/>
        <end position="755"/>
    </location>
</feature>
<dbReference type="SMART" id="SM00179">
    <property type="entry name" value="EGF_CA"/>
    <property type="match status" value="21"/>
</dbReference>
<keyword evidence="9 14" id="KW-1133">Transmembrane helix</keyword>
<gene>
    <name evidence="21" type="primary">si:ch73-105b23.6</name>
</gene>
<dbReference type="Pfam" id="PF12947">
    <property type="entry name" value="EGF_3"/>
    <property type="match status" value="8"/>
</dbReference>
<feature type="domain" description="EGF-like" evidence="16">
    <location>
        <begin position="675"/>
        <end position="714"/>
    </location>
</feature>
<dbReference type="InterPro" id="IPR024731">
    <property type="entry name" value="NELL2-like_EGF"/>
</dbReference>
<dbReference type="Gene3D" id="2.10.25.10">
    <property type="entry name" value="Laminin"/>
    <property type="match status" value="22"/>
</dbReference>
<feature type="domain" description="EGF-like" evidence="16">
    <location>
        <begin position="472"/>
        <end position="510"/>
    </location>
</feature>
<feature type="domain" description="EGF-like" evidence="16">
    <location>
        <begin position="515"/>
        <end position="554"/>
    </location>
</feature>
<dbReference type="CDD" id="cd00054">
    <property type="entry name" value="EGF_CA"/>
    <property type="match status" value="15"/>
</dbReference>
<feature type="domain" description="EGF-like" evidence="16">
    <location>
        <begin position="23"/>
        <end position="63"/>
    </location>
</feature>
<evidence type="ECO:0000256" key="4">
    <source>
        <dbReference type="ARBA" id="ARBA00022536"/>
    </source>
</evidence>
<dbReference type="GO" id="GO:0016020">
    <property type="term" value="C:membrane"/>
    <property type="evidence" value="ECO:0007669"/>
    <property type="project" value="UniProtKB-SubCell"/>
</dbReference>
<dbReference type="InterPro" id="IPR001846">
    <property type="entry name" value="VWF_type-D"/>
</dbReference>
<dbReference type="SMART" id="SM00181">
    <property type="entry name" value="EGF"/>
    <property type="match status" value="23"/>
</dbReference>
<evidence type="ECO:0000256" key="11">
    <source>
        <dbReference type="ARBA" id="ARBA00023157"/>
    </source>
</evidence>
<dbReference type="GO" id="GO:0071944">
    <property type="term" value="C:cell periphery"/>
    <property type="evidence" value="ECO:0007669"/>
    <property type="project" value="UniProtKB-ARBA"/>
</dbReference>
<keyword evidence="12" id="KW-0325">Glycoprotein</keyword>
<evidence type="ECO:0000256" key="7">
    <source>
        <dbReference type="ARBA" id="ARBA00022737"/>
    </source>
</evidence>
<evidence type="ECO:0000259" key="16">
    <source>
        <dbReference type="PROSITE" id="PS50026"/>
    </source>
</evidence>
<dbReference type="InterPro" id="IPR026823">
    <property type="entry name" value="cEGF"/>
</dbReference>
<feature type="domain" description="EGF-like" evidence="16">
    <location>
        <begin position="350"/>
        <end position="388"/>
    </location>
</feature>
<dbReference type="Pfam" id="PF12662">
    <property type="entry name" value="cEGF"/>
    <property type="match status" value="3"/>
</dbReference>
<name>A0A2D0QJP7_ICTPU</name>
<evidence type="ECO:0000256" key="15">
    <source>
        <dbReference type="SAM" id="SignalP"/>
    </source>
</evidence>
<feature type="domain" description="EGF-like" evidence="16">
    <location>
        <begin position="270"/>
        <end position="307"/>
    </location>
</feature>
<keyword evidence="10 14" id="KW-0472">Membrane</keyword>
<keyword evidence="11 13" id="KW-1015">Disulfide bond</keyword>
<dbReference type="GO" id="GO:0007160">
    <property type="term" value="P:cell-matrix adhesion"/>
    <property type="evidence" value="ECO:0007669"/>
    <property type="project" value="InterPro"/>
</dbReference>
<dbReference type="OrthoDB" id="4405280at2759"/>
<dbReference type="GO" id="GO:0005576">
    <property type="term" value="C:extracellular region"/>
    <property type="evidence" value="ECO:0007669"/>
    <property type="project" value="UniProtKB-SubCell"/>
</dbReference>
<protein>
    <submittedName>
        <fullName evidence="21">Fibrillin-2 isoform X2</fullName>
    </submittedName>
</protein>
<feature type="domain" description="VWFD" evidence="19">
    <location>
        <begin position="1165"/>
        <end position="1369"/>
    </location>
</feature>
<dbReference type="Pfam" id="PF06119">
    <property type="entry name" value="NIDO"/>
    <property type="match status" value="1"/>
</dbReference>
<evidence type="ECO:0000259" key="19">
    <source>
        <dbReference type="PROSITE" id="PS51233"/>
    </source>
</evidence>
<reference evidence="20" key="1">
    <citation type="journal article" date="2016" name="Nat. Commun.">
        <title>The channel catfish genome sequence provides insights into the evolution of scale formation in teleosts.</title>
        <authorList>
            <person name="Liu Z."/>
            <person name="Liu S."/>
            <person name="Yao J."/>
            <person name="Bao L."/>
            <person name="Zhang J."/>
            <person name="Li Y."/>
            <person name="Jiang C."/>
            <person name="Sun L."/>
            <person name="Wang R."/>
            <person name="Zhang Y."/>
            <person name="Zhou T."/>
            <person name="Zeng Q."/>
            <person name="Fu Q."/>
            <person name="Gao S."/>
            <person name="Li N."/>
            <person name="Koren S."/>
            <person name="Jiang Y."/>
            <person name="Zimin A."/>
            <person name="Xu P."/>
            <person name="Phillippy A.M."/>
            <person name="Geng X."/>
            <person name="Song L."/>
            <person name="Sun F."/>
            <person name="Li C."/>
            <person name="Wang X."/>
            <person name="Chen A."/>
            <person name="Jin Y."/>
            <person name="Yuan Z."/>
            <person name="Yang Y."/>
            <person name="Tan S."/>
            <person name="Peatman E."/>
            <person name="Lu J."/>
            <person name="Qin Z."/>
            <person name="Dunham R."/>
            <person name="Li Z."/>
            <person name="Sonstegard T."/>
            <person name="Feng J."/>
            <person name="Danzmann R.G."/>
            <person name="Schroeder S."/>
            <person name="Scheffler B."/>
            <person name="Duke M.V."/>
            <person name="Ballard L."/>
            <person name="Kucuktas H."/>
            <person name="Kaltenboeck L."/>
            <person name="Liu H."/>
            <person name="Armbruster J."/>
            <person name="Xie Y."/>
            <person name="Kirby M.L."/>
            <person name="Tian Y."/>
            <person name="Flanagan M.E."/>
            <person name="Mu W."/>
            <person name="Waldbieser G.C."/>
        </authorList>
    </citation>
    <scope>NUCLEOTIDE SEQUENCE [LARGE SCALE GENOMIC DNA]</scope>
    <source>
        <strain evidence="20">SDA103</strain>
    </source>
</reference>
<keyword evidence="4 13" id="KW-0245">EGF-like domain</keyword>
<evidence type="ECO:0000256" key="1">
    <source>
        <dbReference type="ARBA" id="ARBA00004370"/>
    </source>
</evidence>
<reference evidence="21" key="2">
    <citation type="submission" date="2025-08" db="UniProtKB">
        <authorList>
            <consortium name="RefSeq"/>
        </authorList>
    </citation>
    <scope>IDENTIFICATION</scope>
    <source>
        <tissue evidence="21">Blood</tissue>
    </source>
</reference>
<organism evidence="20 21">
    <name type="scientific">Ictalurus punctatus</name>
    <name type="common">Channel catfish</name>
    <name type="synonym">Silurus punctatus</name>
    <dbReference type="NCBI Taxonomy" id="7998"/>
    <lineage>
        <taxon>Eukaryota</taxon>
        <taxon>Metazoa</taxon>
        <taxon>Chordata</taxon>
        <taxon>Craniata</taxon>
        <taxon>Vertebrata</taxon>
        <taxon>Euteleostomi</taxon>
        <taxon>Actinopterygii</taxon>
        <taxon>Neopterygii</taxon>
        <taxon>Teleostei</taxon>
        <taxon>Ostariophysi</taxon>
        <taxon>Siluriformes</taxon>
        <taxon>Ictaluridae</taxon>
        <taxon>Ictalurus</taxon>
    </lineage>
</organism>
<feature type="transmembrane region" description="Helical" evidence="14">
    <location>
        <begin position="1847"/>
        <end position="1870"/>
    </location>
</feature>
<feature type="domain" description="EGF-like" evidence="16">
    <location>
        <begin position="310"/>
        <end position="349"/>
    </location>
</feature>
<feature type="domain" description="EGF-like" evidence="16">
    <location>
        <begin position="146"/>
        <end position="186"/>
    </location>
</feature>
<sequence>MQTPQLCLLYLCTLLMYTGVAPNLSDCEGIGKICHIFADCVKTRNSFTCVCLPGYNGDGLQCEDIDECTVGIHSCNIQALCKNTKGSYSCVCLNGYSGDGFQCVDINECQTGNGGCHTDAICTNTNGGRTCQCKSGFIGNGLQCTDDNECTRPGICHWNAFCTNIPGSYMCTCNSGYKGNGNYLCLDTDECSETPGVCAAHLGFKGCINQPGTYKCLCSNGYRSNGKSCEDINECADGICSTSSNCVNTPGSYQCTCKEGFVGNGITCVDVNECSGKNLCDPNALCINMLGSYECSCRSGFLGEGFQCTDINECKVNNVCPVGATCVNTAGSFYCDCGQGYIFNKTQCQDLDECAEGSCSSYASCTNLPGSFTCECLPGFVGDGLFCVDVNECAMSQKCPSYALCTNLPGSYNCSCMVGYTGDGLTLCSDIDECRMNNGGCSAKAKCLNSMGSFSCLCPSGFNLVNSSMCQDIDECQVLEKPCKAYEKCSNKEGSYDCSCQTGFTRPNTNAGCSDIDECLIYQACHPNATCVNSVGYFMCTCKNGFSGNGTYCEDVNECAAEGACHPHALCHNIPGDFSCQCQKGFEGNGFTCLDLDECVLSNTTCPASSVCINSPGTYVCSCMNGTVVYNNTCAPPSIWCNPPCHPFGLCHPSPMGYQCVCDIGFKGNGLICSDIDECQQNVCLRNETECINSPGSFSCICKMGYSQNGTECMDVDECTSGKAECSEFAQCDNTVGSHLCFCLSGFMGNGKSCSENVLYPWGLEVGDVRLPLSTADGNSPYITPPVGFPFMGKLYERLFFSDNGLVQFQTVDMNEKLLLPIPFPQGFTGNESMAMLAVFWDDADLTLGDGKLFYKEYHPLNISDVYSQIVFNRTCKDVTQFEAKRGKPAFTPIWILKITWDHVLPISYQKINLSETNTFQAILTTDGTRSFALLRYGNMNWGPGQRIYHSALIGYTDGISNFHNEIPNPPKNLFGPGGRYRPQSIVGNTGQLGQLIYDLTGVTVVSSDPQRQCHVWALKEPEPNEWTLGLTPCPCTRNQALDDLAFGPETLPVENGTYVQKLRGLRWGGTAGQVFQSILFNKQNAGKRCVYDPQGPLLAGYSERYFTNDKIQEHIDKDLLPFQWCCVLSSFCHLYLAKRPLDRCQGYGWTHVDPSIPESTGAPGLGLAYGSLHFVTFDGTKYTFKAIGVFVIVRLSSSKGSNVFTLQGETGVLETNGQPSQVAALVRLAAYHQAFGKVEWRSSVSGEKLIVLINDVEFPVFAGVVHVVQQGFALRCPSVQRCATVYEGGLNVAVWMGDARRLSTLVEIPQSFYNRTVGLLGLWSSNTSNEFLLSNGHLLSSPDNNPPSEDRLLLFGQSWAVPLPERLLFTTPPLIPFQPVSTEELMASVSPETLVRLQETCQGSMQCVHDILTSKNTNLGLQSLKDQKQFYKLAVTFGNIPPILSEPTVIRCKVNTTVRVQFVAQDANRDSVSFSLLYPRPVLATIGRDDGVLVWTPLNIQPVLLIVQVSDHMSSSVLIPILQLCSCLNGGTCQYQSVAENHLQGKFQVVGCLCPPGFGGRYCGNRTDVCKGKPCFPGVDCFSQREGDSFSCGECPPRTVSNDTRGYKCFENDFCLPPFRFPCHEMADCYSTGYNYTCLCKPGFSGDGRECTDIDECQNPETCPNAKFECVNTPGSVYCSCRYQSFLEFNGCGDSPNPTGWNMFNVSVTWSSQKAEQQQQKQLEQILSMGFQNKFYSAKIFLPNSGNEHRINVSSDTPHWYIMDYLNRVGHYYGITSVYVGDLDECHTNESVCTHPAVCYNTYGGYRCVCNGTDIKEAQSCILDWDVHNKPSVIDATTRDDNKPHILGLVLGIVIALLLLLLLAALAFFCCCHRKTVTGEIPHLLPEYVQERFSSHFNYSNPALHYKSHCSPRILDNITPRNKSHNPVCPISATCTHDCTCMYVEEEKINI</sequence>
<keyword evidence="20" id="KW-1185">Reference proteome</keyword>
<proteinExistence type="predicted"/>
<feature type="domain" description="EGF-like" evidence="16">
    <location>
        <begin position="231"/>
        <end position="269"/>
    </location>
</feature>
<dbReference type="InterPro" id="IPR005533">
    <property type="entry name" value="AMOP_dom"/>
</dbReference>
<feature type="chain" id="PRO_5012361537" evidence="15">
    <location>
        <begin position="23"/>
        <end position="1952"/>
    </location>
</feature>
<dbReference type="STRING" id="7998.ENSIPUP00000014875"/>
<dbReference type="InterPro" id="IPR000742">
    <property type="entry name" value="EGF"/>
</dbReference>
<accession>A0A2D0QJP7</accession>
<feature type="domain" description="AMOP" evidence="17">
    <location>
        <begin position="1006"/>
        <end position="1140"/>
    </location>
</feature>
<comment type="subcellular location">
    <subcellularLocation>
        <location evidence="1">Membrane</location>
    </subcellularLocation>
    <subcellularLocation>
        <location evidence="2">Secreted</location>
    </subcellularLocation>
</comment>
<keyword evidence="3" id="KW-0964">Secreted</keyword>
<evidence type="ECO:0000259" key="18">
    <source>
        <dbReference type="PROSITE" id="PS51220"/>
    </source>
</evidence>
<dbReference type="PANTHER" id="PTHR24039:SF58">
    <property type="entry name" value="EGF-LIKE DOMAIN-CONTAINING PROTEIN"/>
    <property type="match status" value="1"/>
</dbReference>
<keyword evidence="5 14" id="KW-0812">Transmembrane</keyword>
<comment type="caution">
    <text evidence="13">Lacks conserved residue(s) required for the propagation of feature annotation.</text>
</comment>
<dbReference type="Pfam" id="PF23263">
    <property type="entry name" value="C8-3_MUC4"/>
    <property type="match status" value="1"/>
</dbReference>
<evidence type="ECO:0000256" key="2">
    <source>
        <dbReference type="ARBA" id="ARBA00004613"/>
    </source>
</evidence>
<dbReference type="RefSeq" id="XP_017318643.1">
    <property type="nucleotide sequence ID" value="XM_017463154.3"/>
</dbReference>
<dbReference type="InterPro" id="IPR018097">
    <property type="entry name" value="EGF_Ca-bd_CS"/>
</dbReference>
<dbReference type="GO" id="GO:0005509">
    <property type="term" value="F:calcium ion binding"/>
    <property type="evidence" value="ECO:0007669"/>
    <property type="project" value="InterPro"/>
</dbReference>
<evidence type="ECO:0000313" key="20">
    <source>
        <dbReference type="Proteomes" id="UP000221080"/>
    </source>
</evidence>
<dbReference type="InterPro" id="IPR000152">
    <property type="entry name" value="EGF-type_Asp/Asn_hydroxyl_site"/>
</dbReference>
<dbReference type="PROSITE" id="PS01186">
    <property type="entry name" value="EGF_2"/>
    <property type="match status" value="15"/>
</dbReference>
<evidence type="ECO:0000256" key="13">
    <source>
        <dbReference type="PROSITE-ProRule" id="PRU00076"/>
    </source>
</evidence>
<dbReference type="InterPro" id="IPR001881">
    <property type="entry name" value="EGF-like_Ca-bd_dom"/>
</dbReference>
<evidence type="ECO:0000256" key="3">
    <source>
        <dbReference type="ARBA" id="ARBA00022525"/>
    </source>
</evidence>
<dbReference type="InterPro" id="IPR003886">
    <property type="entry name" value="NIDO_dom"/>
</dbReference>
<feature type="domain" description="EGF-like" evidence="16">
    <location>
        <begin position="1522"/>
        <end position="1565"/>
    </location>
</feature>
<dbReference type="Proteomes" id="UP000221080">
    <property type="component" value="Chromosome 3"/>
</dbReference>
<evidence type="ECO:0000256" key="14">
    <source>
        <dbReference type="SAM" id="Phobius"/>
    </source>
</evidence>
<evidence type="ECO:0000256" key="5">
    <source>
        <dbReference type="ARBA" id="ARBA00022692"/>
    </source>
</evidence>